<name>B6SN91_MAIZE</name>
<dbReference type="InterPro" id="IPR039391">
    <property type="entry name" value="Phytocyanin-like"/>
</dbReference>
<feature type="chain" id="PRO_5002847171" evidence="12">
    <location>
        <begin position="30"/>
        <end position="215"/>
    </location>
</feature>
<evidence type="ECO:0000256" key="3">
    <source>
        <dbReference type="ARBA" id="ARBA00022622"/>
    </source>
</evidence>
<feature type="transmembrane region" description="Helical" evidence="11">
    <location>
        <begin position="195"/>
        <end position="214"/>
    </location>
</feature>
<evidence type="ECO:0000256" key="2">
    <source>
        <dbReference type="ARBA" id="ARBA00022475"/>
    </source>
</evidence>
<feature type="compositionally biased region" description="Low complexity" evidence="10">
    <location>
        <begin position="150"/>
        <end position="166"/>
    </location>
</feature>
<dbReference type="PROSITE" id="PS51485">
    <property type="entry name" value="PHYTOCYANIN"/>
    <property type="match status" value="1"/>
</dbReference>
<reference evidence="14" key="1">
    <citation type="journal article" date="2009" name="Plant Mol. Biol.">
        <title>Insights into corn genes derived from large-scale cDNA sequencing.</title>
        <authorList>
            <person name="Alexandrov N.N."/>
            <person name="Brover V.V."/>
            <person name="Freidin S."/>
            <person name="Troukhan M.E."/>
            <person name="Tatarinova T.V."/>
            <person name="Zhang H."/>
            <person name="Swaller T.J."/>
            <person name="Lu Y.P."/>
            <person name="Bouck J."/>
            <person name="Flavell R.B."/>
            <person name="Feldmann K.A."/>
        </authorList>
    </citation>
    <scope>NUCLEOTIDE SEQUENCE</scope>
</reference>
<keyword evidence="5 11" id="KW-0472">Membrane</keyword>
<keyword evidence="6" id="KW-1015">Disulfide bond</keyword>
<organism evidence="14">
    <name type="scientific">Zea mays</name>
    <name type="common">Maize</name>
    <dbReference type="NCBI Taxonomy" id="4577"/>
    <lineage>
        <taxon>Eukaryota</taxon>
        <taxon>Viridiplantae</taxon>
        <taxon>Streptophyta</taxon>
        <taxon>Embryophyta</taxon>
        <taxon>Tracheophyta</taxon>
        <taxon>Spermatophyta</taxon>
        <taxon>Magnoliopsida</taxon>
        <taxon>Liliopsida</taxon>
        <taxon>Poales</taxon>
        <taxon>Poaceae</taxon>
        <taxon>PACMAD clade</taxon>
        <taxon>Panicoideae</taxon>
        <taxon>Andropogonodae</taxon>
        <taxon>Andropogoneae</taxon>
        <taxon>Tripsacinae</taxon>
        <taxon>Zea</taxon>
    </lineage>
</organism>
<evidence type="ECO:0000256" key="12">
    <source>
        <dbReference type="SAM" id="SignalP"/>
    </source>
</evidence>
<dbReference type="ExpressionAtlas" id="B6SN91">
    <property type="expression patterns" value="baseline and differential"/>
</dbReference>
<evidence type="ECO:0000256" key="11">
    <source>
        <dbReference type="SAM" id="Phobius"/>
    </source>
</evidence>
<evidence type="ECO:0000256" key="7">
    <source>
        <dbReference type="ARBA" id="ARBA00023180"/>
    </source>
</evidence>
<dbReference type="PROSITE" id="PS51257">
    <property type="entry name" value="PROKAR_LIPOPROTEIN"/>
    <property type="match status" value="1"/>
</dbReference>
<accession>B6SN91</accession>
<evidence type="ECO:0000256" key="5">
    <source>
        <dbReference type="ARBA" id="ARBA00023136"/>
    </source>
</evidence>
<dbReference type="CDD" id="cd11019">
    <property type="entry name" value="OsENODL1_like"/>
    <property type="match status" value="1"/>
</dbReference>
<dbReference type="GO" id="GO:0005886">
    <property type="term" value="C:plasma membrane"/>
    <property type="evidence" value="ECO:0007669"/>
    <property type="project" value="UniProtKB-SubCell"/>
</dbReference>
<dbReference type="AlphaFoldDB" id="B6SN91"/>
<keyword evidence="2" id="KW-1003">Cell membrane</keyword>
<evidence type="ECO:0000256" key="4">
    <source>
        <dbReference type="ARBA" id="ARBA00022729"/>
    </source>
</evidence>
<dbReference type="PANTHER" id="PTHR33021">
    <property type="entry name" value="BLUE COPPER PROTEIN"/>
    <property type="match status" value="1"/>
</dbReference>
<dbReference type="PANTHER" id="PTHR33021:SF376">
    <property type="entry name" value="OS01G0788700 PROTEIN"/>
    <property type="match status" value="1"/>
</dbReference>
<dbReference type="GO" id="GO:0098552">
    <property type="term" value="C:side of membrane"/>
    <property type="evidence" value="ECO:0007669"/>
    <property type="project" value="UniProtKB-KW"/>
</dbReference>
<evidence type="ECO:0000256" key="8">
    <source>
        <dbReference type="ARBA" id="ARBA00023288"/>
    </source>
</evidence>
<evidence type="ECO:0000256" key="10">
    <source>
        <dbReference type="SAM" id="MobiDB-lite"/>
    </source>
</evidence>
<evidence type="ECO:0000256" key="1">
    <source>
        <dbReference type="ARBA" id="ARBA00004609"/>
    </source>
</evidence>
<keyword evidence="4 12" id="KW-0732">Signal</keyword>
<keyword evidence="11" id="KW-0812">Transmembrane</keyword>
<evidence type="ECO:0000256" key="6">
    <source>
        <dbReference type="ARBA" id="ARBA00023157"/>
    </source>
</evidence>
<evidence type="ECO:0000259" key="13">
    <source>
        <dbReference type="PROSITE" id="PS51485"/>
    </source>
</evidence>
<comment type="subcellular location">
    <subcellularLocation>
        <location evidence="1">Cell membrane</location>
        <topology evidence="1">Lipid-anchor</topology>
        <topology evidence="1">GPI-anchor</topology>
    </subcellularLocation>
</comment>
<dbReference type="InterPro" id="IPR041846">
    <property type="entry name" value="ENL_dom"/>
</dbReference>
<sequence>MAHGRMMMMGCVFLACLLVAASVPSTASAFVFKAGGTGEWRVPAAAASGNVSAYNAWAQRNRFRVGDAIAFTYQPGKDSVLVVDERSYDACDTSSPTDTFADGSTVFTFNRSGPFYFISGSKGNCDRGEKLVVVVMAERAAIGTGGTGLAPSPSSSSSPNGPFSAFSPPPPPFGIDISPSPTAAYPPPSAAPPKMAGLAGAAAFAIIGALFYALV</sequence>
<proteinExistence type="evidence at transcript level"/>
<dbReference type="GO" id="GO:0009055">
    <property type="term" value="F:electron transfer activity"/>
    <property type="evidence" value="ECO:0007669"/>
    <property type="project" value="InterPro"/>
</dbReference>
<comment type="similarity">
    <text evidence="9">Belongs to the early nodulin-like (ENODL) family.</text>
</comment>
<keyword evidence="8" id="KW-0449">Lipoprotein</keyword>
<feature type="domain" description="Phytocyanin" evidence="13">
    <location>
        <begin position="30"/>
        <end position="137"/>
    </location>
</feature>
<evidence type="ECO:0000313" key="14">
    <source>
        <dbReference type="EMBL" id="ACG26324.1"/>
    </source>
</evidence>
<protein>
    <submittedName>
        <fullName evidence="14">Early nodulin-like protein 3</fullName>
    </submittedName>
</protein>
<keyword evidence="7" id="KW-0325">Glycoprotein</keyword>
<dbReference type="EMBL" id="EU954206">
    <property type="protein sequence ID" value="ACG26324.1"/>
    <property type="molecule type" value="mRNA"/>
</dbReference>
<evidence type="ECO:0000256" key="9">
    <source>
        <dbReference type="ARBA" id="ARBA00035011"/>
    </source>
</evidence>
<dbReference type="SUPFAM" id="SSF49503">
    <property type="entry name" value="Cupredoxins"/>
    <property type="match status" value="1"/>
</dbReference>
<dbReference type="Gene3D" id="2.60.40.420">
    <property type="entry name" value="Cupredoxins - blue copper proteins"/>
    <property type="match status" value="1"/>
</dbReference>
<dbReference type="InterPro" id="IPR003245">
    <property type="entry name" value="Phytocyanin_dom"/>
</dbReference>
<dbReference type="InterPro" id="IPR008972">
    <property type="entry name" value="Cupredoxin"/>
</dbReference>
<keyword evidence="11" id="KW-1133">Transmembrane helix</keyword>
<dbReference type="Pfam" id="PF02298">
    <property type="entry name" value="Cu_bind_like"/>
    <property type="match status" value="1"/>
</dbReference>
<feature type="region of interest" description="Disordered" evidence="10">
    <location>
        <begin position="144"/>
        <end position="171"/>
    </location>
</feature>
<keyword evidence="3" id="KW-0336">GPI-anchor</keyword>
<dbReference type="FunFam" id="2.60.40.420:FF:000066">
    <property type="entry name" value="Early nodulin-like protein 9"/>
    <property type="match status" value="1"/>
</dbReference>
<feature type="signal peptide" evidence="12">
    <location>
        <begin position="1"/>
        <end position="29"/>
    </location>
</feature>